<dbReference type="Proteomes" id="UP001203945">
    <property type="component" value="Unassembled WGS sequence"/>
</dbReference>
<keyword evidence="1 2" id="KW-0378">Hydrolase</keyword>
<organism evidence="2 3">
    <name type="scientific">Paracoccus albicereus</name>
    <dbReference type="NCBI Taxonomy" id="2922394"/>
    <lineage>
        <taxon>Bacteria</taxon>
        <taxon>Pseudomonadati</taxon>
        <taxon>Pseudomonadota</taxon>
        <taxon>Alphaproteobacteria</taxon>
        <taxon>Rhodobacterales</taxon>
        <taxon>Paracoccaceae</taxon>
        <taxon>Paracoccus</taxon>
    </lineage>
</organism>
<keyword evidence="3" id="KW-1185">Reference proteome</keyword>
<evidence type="ECO:0000313" key="3">
    <source>
        <dbReference type="Proteomes" id="UP001203945"/>
    </source>
</evidence>
<dbReference type="PANTHER" id="PTHR33886:SF8">
    <property type="entry name" value="UNSATURATED RHAMNOGALACTURONAN HYDROLASE (EUROFUNG)"/>
    <property type="match status" value="1"/>
</dbReference>
<proteinExistence type="predicted"/>
<reference evidence="2 3" key="1">
    <citation type="submission" date="2022-03" db="EMBL/GenBank/DDBJ databases">
        <authorList>
            <person name="He Y."/>
        </authorList>
    </citation>
    <scope>NUCLEOTIDE SEQUENCE [LARGE SCALE GENOMIC DNA]</scope>
    <source>
        <strain evidence="2 3">TK19116</strain>
    </source>
</reference>
<dbReference type="SUPFAM" id="SSF48208">
    <property type="entry name" value="Six-hairpin glycosidases"/>
    <property type="match status" value="1"/>
</dbReference>
<dbReference type="EMBL" id="JAKZEU010000002">
    <property type="protein sequence ID" value="MCQ0970063.1"/>
    <property type="molecule type" value="Genomic_DNA"/>
</dbReference>
<dbReference type="InterPro" id="IPR008928">
    <property type="entry name" value="6-hairpin_glycosidase_sf"/>
</dbReference>
<dbReference type="InterPro" id="IPR010905">
    <property type="entry name" value="Glyco_hydro_88"/>
</dbReference>
<dbReference type="Gene3D" id="1.50.10.10">
    <property type="match status" value="1"/>
</dbReference>
<name>A0ABT1MP42_9RHOB</name>
<accession>A0ABT1MP42</accession>
<dbReference type="Pfam" id="PF07470">
    <property type="entry name" value="Glyco_hydro_88"/>
    <property type="match status" value="1"/>
</dbReference>
<sequence>MRDRSAIEAALETLVSGFESLRHDGRFDEPNLDGSSGDYISFDAWEWPQGVGLYGLAQLWLARGKDPALGRRLTEWYDRALDRRLPGLNVNTTAPMLALSILWRETRDPRHGAVLEDWAERVMQDAPRTPFGGFQHDVSDKLNAGELWDDTLFMMALFLASYGQASGRRDLVDEAVRQFLVHAQFLTDRETGLWFHGWTFEGRHNFARARWARGNAWVTACLIDLPELAEIEPGARSHLTALLRDQAAALLPLQAPSGAWHTLLDDAASYEETSATAGFAYGLLKAARLGVGDATWRDAGLRAVDAVLRQIGPDGVVGGVSYGTRMGHDLQFYRDIPIQPTGYGQSLAILALVEALKVKETT</sequence>
<dbReference type="InterPro" id="IPR052043">
    <property type="entry name" value="PolySaccharide_Degr_Enz"/>
</dbReference>
<gene>
    <name evidence="2" type="ORF">MLD63_06435</name>
</gene>
<dbReference type="PANTHER" id="PTHR33886">
    <property type="entry name" value="UNSATURATED RHAMNOGALACTURONAN HYDROLASE (EUROFUNG)"/>
    <property type="match status" value="1"/>
</dbReference>
<dbReference type="GO" id="GO:0016787">
    <property type="term" value="F:hydrolase activity"/>
    <property type="evidence" value="ECO:0007669"/>
    <property type="project" value="UniProtKB-KW"/>
</dbReference>
<comment type="caution">
    <text evidence="2">The sequence shown here is derived from an EMBL/GenBank/DDBJ whole genome shotgun (WGS) entry which is preliminary data.</text>
</comment>
<evidence type="ECO:0000256" key="1">
    <source>
        <dbReference type="ARBA" id="ARBA00022801"/>
    </source>
</evidence>
<evidence type="ECO:0000313" key="2">
    <source>
        <dbReference type="EMBL" id="MCQ0970063.1"/>
    </source>
</evidence>
<dbReference type="InterPro" id="IPR012341">
    <property type="entry name" value="6hp_glycosidase-like_sf"/>
</dbReference>
<protein>
    <submittedName>
        <fullName evidence="2">Glycoside hydrolase family 88 protein</fullName>
    </submittedName>
</protein>
<dbReference type="RefSeq" id="WP_255329059.1">
    <property type="nucleotide sequence ID" value="NZ_JAKZEU010000002.1"/>
</dbReference>